<dbReference type="InterPro" id="IPR057670">
    <property type="entry name" value="SH3_retrovirus"/>
</dbReference>
<feature type="coiled-coil region" evidence="8">
    <location>
        <begin position="68"/>
        <end position="95"/>
    </location>
</feature>
<accession>A0A8H7D7E1</accession>
<dbReference type="InterPro" id="IPR001878">
    <property type="entry name" value="Znf_CCHC"/>
</dbReference>
<feature type="compositionally biased region" description="Basic residues" evidence="9">
    <location>
        <begin position="1038"/>
        <end position="1057"/>
    </location>
</feature>
<evidence type="ECO:0000256" key="4">
    <source>
        <dbReference type="ARBA" id="ARBA00022771"/>
    </source>
</evidence>
<evidence type="ECO:0000256" key="1">
    <source>
        <dbReference type="ARBA" id="ARBA00004123"/>
    </source>
</evidence>
<gene>
    <name evidence="11" type="ORF">MSAN_01192700</name>
</gene>
<feature type="compositionally biased region" description="Acidic residues" evidence="9">
    <location>
        <begin position="1379"/>
        <end position="1395"/>
    </location>
</feature>
<name>A0A8H7D7E1_9AGAR</name>
<feature type="compositionally biased region" description="Low complexity" evidence="9">
    <location>
        <begin position="788"/>
        <end position="810"/>
    </location>
</feature>
<evidence type="ECO:0000256" key="3">
    <source>
        <dbReference type="ARBA" id="ARBA00022723"/>
    </source>
</evidence>
<keyword evidence="12" id="KW-1185">Reference proteome</keyword>
<evidence type="ECO:0000256" key="5">
    <source>
        <dbReference type="ARBA" id="ARBA00022833"/>
    </source>
</evidence>
<dbReference type="GO" id="GO:0005634">
    <property type="term" value="C:nucleus"/>
    <property type="evidence" value="ECO:0007669"/>
    <property type="project" value="UniProtKB-SubCell"/>
</dbReference>
<keyword evidence="5" id="KW-0862">Zinc</keyword>
<dbReference type="InterPro" id="IPR036875">
    <property type="entry name" value="Znf_CCHC_sf"/>
</dbReference>
<feature type="region of interest" description="Disordered" evidence="9">
    <location>
        <begin position="536"/>
        <end position="571"/>
    </location>
</feature>
<feature type="region of interest" description="Disordered" evidence="9">
    <location>
        <begin position="998"/>
        <end position="1136"/>
    </location>
</feature>
<keyword evidence="8" id="KW-0175">Coiled coil</keyword>
<feature type="compositionally biased region" description="Gly residues" evidence="9">
    <location>
        <begin position="300"/>
        <end position="309"/>
    </location>
</feature>
<dbReference type="InterPro" id="IPR052035">
    <property type="entry name" value="ZnF_BED_domain_contain"/>
</dbReference>
<feature type="compositionally biased region" description="Basic residues" evidence="9">
    <location>
        <begin position="1103"/>
        <end position="1123"/>
    </location>
</feature>
<dbReference type="GO" id="GO:0006397">
    <property type="term" value="P:mRNA processing"/>
    <property type="evidence" value="ECO:0007669"/>
    <property type="project" value="UniProtKB-KW"/>
</dbReference>
<dbReference type="Gene3D" id="4.10.60.10">
    <property type="entry name" value="Zinc finger, CCHC-type"/>
    <property type="match status" value="1"/>
</dbReference>
<feature type="compositionally biased region" description="Pro residues" evidence="9">
    <location>
        <begin position="857"/>
        <end position="867"/>
    </location>
</feature>
<dbReference type="Pfam" id="PF05699">
    <property type="entry name" value="Dimer_Tnp_hAT"/>
    <property type="match status" value="1"/>
</dbReference>
<organism evidence="11 12">
    <name type="scientific">Mycena sanguinolenta</name>
    <dbReference type="NCBI Taxonomy" id="230812"/>
    <lineage>
        <taxon>Eukaryota</taxon>
        <taxon>Fungi</taxon>
        <taxon>Dikarya</taxon>
        <taxon>Basidiomycota</taxon>
        <taxon>Agaricomycotina</taxon>
        <taxon>Agaricomycetes</taxon>
        <taxon>Agaricomycetidae</taxon>
        <taxon>Agaricales</taxon>
        <taxon>Marasmiineae</taxon>
        <taxon>Mycenaceae</taxon>
        <taxon>Mycena</taxon>
    </lineage>
</organism>
<dbReference type="SMART" id="SM00343">
    <property type="entry name" value="ZnF_C2HC"/>
    <property type="match status" value="1"/>
</dbReference>
<feature type="compositionally biased region" description="Basic and acidic residues" evidence="9">
    <location>
        <begin position="963"/>
        <end position="975"/>
    </location>
</feature>
<protein>
    <submittedName>
        <fullName evidence="11">Transcription factor</fullName>
    </submittedName>
</protein>
<keyword evidence="2" id="KW-0507">mRNA processing</keyword>
<evidence type="ECO:0000256" key="7">
    <source>
        <dbReference type="PROSITE-ProRule" id="PRU00047"/>
    </source>
</evidence>
<dbReference type="GO" id="GO:0003676">
    <property type="term" value="F:nucleic acid binding"/>
    <property type="evidence" value="ECO:0007669"/>
    <property type="project" value="InterPro"/>
</dbReference>
<feature type="compositionally biased region" description="Basic and acidic residues" evidence="9">
    <location>
        <begin position="774"/>
        <end position="787"/>
    </location>
</feature>
<evidence type="ECO:0000256" key="2">
    <source>
        <dbReference type="ARBA" id="ARBA00022664"/>
    </source>
</evidence>
<dbReference type="Pfam" id="PF25597">
    <property type="entry name" value="SH3_retrovirus"/>
    <property type="match status" value="1"/>
</dbReference>
<dbReference type="GO" id="GO:0046983">
    <property type="term" value="F:protein dimerization activity"/>
    <property type="evidence" value="ECO:0007669"/>
    <property type="project" value="InterPro"/>
</dbReference>
<dbReference type="InterPro" id="IPR008906">
    <property type="entry name" value="HATC_C_dom"/>
</dbReference>
<feature type="region of interest" description="Disordered" evidence="9">
    <location>
        <begin position="765"/>
        <end position="906"/>
    </location>
</feature>
<dbReference type="SUPFAM" id="SSF57756">
    <property type="entry name" value="Retrovirus zinc finger-like domains"/>
    <property type="match status" value="1"/>
</dbReference>
<dbReference type="PROSITE" id="PS50158">
    <property type="entry name" value="ZF_CCHC"/>
    <property type="match status" value="1"/>
</dbReference>
<dbReference type="InterPro" id="IPR012337">
    <property type="entry name" value="RNaseH-like_sf"/>
</dbReference>
<evidence type="ECO:0000259" key="10">
    <source>
        <dbReference type="PROSITE" id="PS50158"/>
    </source>
</evidence>
<feature type="compositionally biased region" description="Pro residues" evidence="9">
    <location>
        <begin position="835"/>
        <end position="850"/>
    </location>
</feature>
<comment type="caution">
    <text evidence="11">The sequence shown here is derived from an EMBL/GenBank/DDBJ whole genome shotgun (WGS) entry which is preliminary data.</text>
</comment>
<evidence type="ECO:0000313" key="12">
    <source>
        <dbReference type="Proteomes" id="UP000623467"/>
    </source>
</evidence>
<feature type="compositionally biased region" description="Acidic residues" evidence="9">
    <location>
        <begin position="1361"/>
        <end position="1370"/>
    </location>
</feature>
<evidence type="ECO:0000313" key="11">
    <source>
        <dbReference type="EMBL" id="KAF7361586.1"/>
    </source>
</evidence>
<keyword evidence="4 7" id="KW-0863">Zinc-finger</keyword>
<dbReference type="Pfam" id="PF22936">
    <property type="entry name" value="Pol_BBD"/>
    <property type="match status" value="1"/>
</dbReference>
<evidence type="ECO:0000256" key="6">
    <source>
        <dbReference type="ARBA" id="ARBA00023242"/>
    </source>
</evidence>
<keyword evidence="6" id="KW-0539">Nucleus</keyword>
<keyword evidence="3" id="KW-0479">Metal-binding</keyword>
<feature type="domain" description="CCHC-type" evidence="10">
    <location>
        <begin position="259"/>
        <end position="272"/>
    </location>
</feature>
<dbReference type="EMBL" id="JACAZH010000008">
    <property type="protein sequence ID" value="KAF7361586.1"/>
    <property type="molecule type" value="Genomic_DNA"/>
</dbReference>
<evidence type="ECO:0000256" key="8">
    <source>
        <dbReference type="SAM" id="Coils"/>
    </source>
</evidence>
<dbReference type="Proteomes" id="UP000623467">
    <property type="component" value="Unassembled WGS sequence"/>
</dbReference>
<feature type="region of interest" description="Disordered" evidence="9">
    <location>
        <begin position="274"/>
        <end position="315"/>
    </location>
</feature>
<feature type="compositionally biased region" description="Basic and acidic residues" evidence="9">
    <location>
        <begin position="1001"/>
        <end position="1029"/>
    </location>
</feature>
<feature type="region of interest" description="Disordered" evidence="9">
    <location>
        <begin position="1349"/>
        <end position="1395"/>
    </location>
</feature>
<feature type="compositionally biased region" description="Basic and acidic residues" evidence="9">
    <location>
        <begin position="536"/>
        <end position="563"/>
    </location>
</feature>
<dbReference type="PANTHER" id="PTHR46481">
    <property type="entry name" value="ZINC FINGER BED DOMAIN-CONTAINING PROTEIN 4"/>
    <property type="match status" value="1"/>
</dbReference>
<dbReference type="Pfam" id="PF14223">
    <property type="entry name" value="Retrotran_gag_2"/>
    <property type="match status" value="1"/>
</dbReference>
<feature type="compositionally biased region" description="Basic and acidic residues" evidence="9">
    <location>
        <begin position="1091"/>
        <end position="1102"/>
    </location>
</feature>
<dbReference type="SUPFAM" id="SSF53098">
    <property type="entry name" value="Ribonuclease H-like"/>
    <property type="match status" value="1"/>
</dbReference>
<feature type="region of interest" description="Disordered" evidence="9">
    <location>
        <begin position="934"/>
        <end position="978"/>
    </location>
</feature>
<evidence type="ECO:0000256" key="9">
    <source>
        <dbReference type="SAM" id="MobiDB-lite"/>
    </source>
</evidence>
<dbReference type="InterPro" id="IPR054722">
    <property type="entry name" value="PolX-like_BBD"/>
</dbReference>
<sequence>MGTRCDNDDFVTSRLRLPVLGQRGENFMTWKTQIKSHITGMGRARYLDGRATAPIKPTLGDNPDKQALDDYKRALATYNKELDEWEINNEKIRTIFFQSIHETHQIRIANHTSARESWNMLCKLYEHQGELHARSIVDRMHELKCPESDRNPRPTLDQLDLLIAEHASVGGILTDSEKKSIVLHLLPNTWRENIRTILANAESMRQLALQLNPTSVPPLYTADMLIEAIRHLARDDAAIHGTTAPSGGAALAAGAHDVCNSCGHRGHWARDCWSKGSGKAGQRSTNWGEVSHGNRNSRGDSGGGRGSGGDNDNSANTADADAANYTFAFSAAMHVATDFTKLDETGIVSRGITALLDSGANRHYCPSRERFVDYQTIDAIPIRSADNHTFYATGSGKVPMTVLHNGRRINMMLLDVLHAPEMPLTLVSVSRMARSGHAVHIEKDSAHVLTPDRATLFVVPERNGLYPVQEVHAAATPTQNPVSMPAVNTACTTLTLHEFHCRMGHADVRGLQNMISKGLVTGVKLTDTDAGPCRGCDKGMLKHEPPHTRSNPDEKVYSDDDTRSSTWGPAPIPSLAHKTHAVLFLDGRSDEAVIVGLEKKSEAAAAYRQYQAWAKVHRSTTSGETNTHLQNPSAPGSNAERVLQTLLAHARAMIHLANLPTSLWLEALSHAAWLRNRTETAKTIGSTPHERATGNKPDLSQIRRFGADVWVKLEHTSKIDVQAKPCRWIGIDVHAKGHRIYWPELNKITIERNVRFEGEQEDVTYQSVPIEGELGDKSGENSARDARNPPAATRNPPAATPDARNPPATTLDVVPETPSDKSVPENSPEAQHAPLPAPDAPNPIEEPPSAPSETIRPPSPTPTPDPPRTTRTRKPTQWLRDIADGTGTIGGRGATKLPPSVVPTREPTANTIFENDSWPHEAIAFTAVRAGIAEIEAPSPPTSTRDKDAPLTRETSPNPASPESKERQREKKEEVTIFGTCDMRDIHVPPLSSFLHHRQRATHDDTEPQHTRPTAEDHHQAPTVDHTEPTRPTAPTHRPTHRHPREHPRRKRRNRRPRSFEAQPQAHTPGYHQINAVPSRSHRSPTTLDNDGLRTKHVDPRGHRPGHHPSLPRRRKRPHRRRAHQDPLSAHRQNTAHIQRHTTLLSHAEPSSCFRPTKYFNSDLDALHKALKLKLRGLLKGNDSKFSIASDIVTTKQMVHAFCGIIVSFIDKDWILREHVLDLIPLDGDHSGKSVGKLIFRRLKKDGLAGSLMASAADHASSNGPLNRTIARKCAALDTDATSARNIQIGCGGHCTNLVAQKITGTLGMSPKVEEVDLYNETRKYPLVYDPAKDPVVVQEMELMAAEAKKEAKNVSGDSDMGSDVEEVPVESEGSTSEDSSDSDEEQADDGGEWEDVELATATRSARKNKKAWKVFTPVDKVHSVAVHILRSEIRRKAARRLIRRKVEKTSRHLVFVRSMKAFDAFVNEMPNGLTGKVKRVAQARKKKWEMSSADWEFIEKLIRALEVLKMCTLEFSKKGVPTITKVLALYKLMEVTLTDLAIHHRDDEPTLSAALFAGADVATTYISNALVGDYVLLGAVLHPAVRVAYFQSDQWDPSVAIRARRLLLNIVKKYVRAERGLSPTDVQAHAGTKSNSATPQNSVFAMAMALKAAPILSTATGSTTAMVASDGKDEVELYCGNISPVADDFDDPLGWWKDNSGTLKYMGCVTRDILAIPGVSISVERLFSSLRHTLSDARSSMTAETASVGIVTKEWLKSGLAEGVDYTDFIKINEK</sequence>
<dbReference type="PANTHER" id="PTHR46481:SF10">
    <property type="entry name" value="ZINC FINGER BED DOMAIN-CONTAINING PROTEIN 39"/>
    <property type="match status" value="1"/>
</dbReference>
<comment type="subcellular location">
    <subcellularLocation>
        <location evidence="1">Nucleus</location>
    </subcellularLocation>
</comment>
<dbReference type="PRINTS" id="PR01217">
    <property type="entry name" value="PRICHEXTENSN"/>
</dbReference>
<reference evidence="11" key="1">
    <citation type="submission" date="2020-05" db="EMBL/GenBank/DDBJ databases">
        <title>Mycena genomes resolve the evolution of fungal bioluminescence.</title>
        <authorList>
            <person name="Tsai I.J."/>
        </authorList>
    </citation>
    <scope>NUCLEOTIDE SEQUENCE</scope>
    <source>
        <strain evidence="11">160909Yilan</strain>
    </source>
</reference>
<proteinExistence type="predicted"/>
<dbReference type="GO" id="GO:0008270">
    <property type="term" value="F:zinc ion binding"/>
    <property type="evidence" value="ECO:0007669"/>
    <property type="project" value="UniProtKB-KW"/>
</dbReference>
<dbReference type="OrthoDB" id="3251181at2759"/>